<dbReference type="PANTHER" id="PTHR13774:SF42">
    <property type="match status" value="1"/>
</dbReference>
<evidence type="ECO:0000313" key="2">
    <source>
        <dbReference type="Proteomes" id="UP001497512"/>
    </source>
</evidence>
<dbReference type="Gene3D" id="3.10.310.10">
    <property type="entry name" value="Diaminopimelate Epimerase, Chain A, domain 1"/>
    <property type="match status" value="2"/>
</dbReference>
<sequence length="315" mass="34182">MGQHPTYYAHLDAFTDEAFKGNPAAVCYLLAPKDARWMQQVAAEFNLSQTAFLVRRSAHGGGGEELLLQDNENAAGKNEDTATADLEKVSEYDLRWFTPAAEVDLCGHATLATAHLLFASDVVKGTIIHFHTKSGILPVHKVLGADGEWEGKVELNFPITVTSSCSPSLILPLTKTLRDVEVIFMGKTAAGHLLIELSSADHVKGLEVQSDEVVTSDCFGLIITASCSSAKDSHYDFVSRFFCPKFLINEDPVCGSAHCALAPYWAAKLGRQQLRAYQASKRGGVLDLKVDMEAKRVYIQGGAVLVMAGVFVDTF</sequence>
<accession>A0ABP0U644</accession>
<reference evidence="1" key="1">
    <citation type="submission" date="2024-02" db="EMBL/GenBank/DDBJ databases">
        <authorList>
            <consortium name="ELIXIR-Norway"/>
            <consortium name="Elixir Norway"/>
        </authorList>
    </citation>
    <scope>NUCLEOTIDE SEQUENCE</scope>
</reference>
<dbReference type="PANTHER" id="PTHR13774">
    <property type="entry name" value="PHENAZINE BIOSYNTHESIS PROTEIN"/>
    <property type="match status" value="1"/>
</dbReference>
<protein>
    <recommendedName>
        <fullName evidence="3">Phenazine biosynthesis PhzC/PhzF protein</fullName>
    </recommendedName>
</protein>
<dbReference type="EMBL" id="OZ019911">
    <property type="protein sequence ID" value="CAK9213391.1"/>
    <property type="molecule type" value="Genomic_DNA"/>
</dbReference>
<name>A0ABP0U644_9BRYO</name>
<dbReference type="Pfam" id="PF02567">
    <property type="entry name" value="PhzC-PhzF"/>
    <property type="match status" value="1"/>
</dbReference>
<organism evidence="1 2">
    <name type="scientific">Sphagnum troendelagicum</name>
    <dbReference type="NCBI Taxonomy" id="128251"/>
    <lineage>
        <taxon>Eukaryota</taxon>
        <taxon>Viridiplantae</taxon>
        <taxon>Streptophyta</taxon>
        <taxon>Embryophyta</taxon>
        <taxon>Bryophyta</taxon>
        <taxon>Sphagnophytina</taxon>
        <taxon>Sphagnopsida</taxon>
        <taxon>Sphagnales</taxon>
        <taxon>Sphagnaceae</taxon>
        <taxon>Sphagnum</taxon>
    </lineage>
</organism>
<dbReference type="SUPFAM" id="SSF54506">
    <property type="entry name" value="Diaminopimelate epimerase-like"/>
    <property type="match status" value="1"/>
</dbReference>
<evidence type="ECO:0000313" key="1">
    <source>
        <dbReference type="EMBL" id="CAK9213391.1"/>
    </source>
</evidence>
<dbReference type="Proteomes" id="UP001497512">
    <property type="component" value="Chromosome 19"/>
</dbReference>
<keyword evidence="2" id="KW-1185">Reference proteome</keyword>
<dbReference type="InterPro" id="IPR003719">
    <property type="entry name" value="Phenazine_PhzF-like"/>
</dbReference>
<gene>
    <name evidence="1" type="ORF">CSSPTR1EN2_LOCUS11713</name>
</gene>
<proteinExistence type="predicted"/>
<dbReference type="PIRSF" id="PIRSF016184">
    <property type="entry name" value="PhzC_PhzF"/>
    <property type="match status" value="1"/>
</dbReference>
<evidence type="ECO:0008006" key="3">
    <source>
        <dbReference type="Google" id="ProtNLM"/>
    </source>
</evidence>